<evidence type="ECO:0000313" key="2">
    <source>
        <dbReference type="EMBL" id="KAK4298076.1"/>
    </source>
</evidence>
<dbReference type="EMBL" id="JAWZYT010003507">
    <property type="protein sequence ID" value="KAK4298076.1"/>
    <property type="molecule type" value="Genomic_DNA"/>
</dbReference>
<proteinExistence type="predicted"/>
<comment type="caution">
    <text evidence="2">The sequence shown here is derived from an EMBL/GenBank/DDBJ whole genome shotgun (WGS) entry which is preliminary data.</text>
</comment>
<feature type="region of interest" description="Disordered" evidence="1">
    <location>
        <begin position="1"/>
        <end position="46"/>
    </location>
</feature>
<accession>A0AAE1NZB8</accession>
<evidence type="ECO:0000313" key="3">
    <source>
        <dbReference type="Proteomes" id="UP001292094"/>
    </source>
</evidence>
<organism evidence="2 3">
    <name type="scientific">Petrolisthes manimaculis</name>
    <dbReference type="NCBI Taxonomy" id="1843537"/>
    <lineage>
        <taxon>Eukaryota</taxon>
        <taxon>Metazoa</taxon>
        <taxon>Ecdysozoa</taxon>
        <taxon>Arthropoda</taxon>
        <taxon>Crustacea</taxon>
        <taxon>Multicrustacea</taxon>
        <taxon>Malacostraca</taxon>
        <taxon>Eumalacostraca</taxon>
        <taxon>Eucarida</taxon>
        <taxon>Decapoda</taxon>
        <taxon>Pleocyemata</taxon>
        <taxon>Anomura</taxon>
        <taxon>Galatheoidea</taxon>
        <taxon>Porcellanidae</taxon>
        <taxon>Petrolisthes</taxon>
    </lineage>
</organism>
<protein>
    <submittedName>
        <fullName evidence="2">Uncharacterized protein</fullName>
    </submittedName>
</protein>
<gene>
    <name evidence="2" type="ORF">Pmani_029550</name>
</gene>
<feature type="compositionally biased region" description="Gly residues" evidence="1">
    <location>
        <begin position="17"/>
        <end position="29"/>
    </location>
</feature>
<dbReference type="Proteomes" id="UP001292094">
    <property type="component" value="Unassembled WGS sequence"/>
</dbReference>
<reference evidence="2" key="1">
    <citation type="submission" date="2023-11" db="EMBL/GenBank/DDBJ databases">
        <title>Genome assemblies of two species of porcelain crab, Petrolisthes cinctipes and Petrolisthes manimaculis (Anomura: Porcellanidae).</title>
        <authorList>
            <person name="Angst P."/>
        </authorList>
    </citation>
    <scope>NUCLEOTIDE SEQUENCE</scope>
    <source>
        <strain evidence="2">PB745_02</strain>
        <tissue evidence="2">Gill</tissue>
    </source>
</reference>
<keyword evidence="3" id="KW-1185">Reference proteome</keyword>
<dbReference type="AlphaFoldDB" id="A0AAE1NZB8"/>
<sequence>MGSRARKASEGGSPDSEGGGSGGGGGGGPPTFSFRNRASTDGHLHQRRLYKLRMTLNLRSSNLHERRMSIAMRGATCGF</sequence>
<name>A0AAE1NZB8_9EUCA</name>
<evidence type="ECO:0000256" key="1">
    <source>
        <dbReference type="SAM" id="MobiDB-lite"/>
    </source>
</evidence>